<dbReference type="FunFam" id="3.40.50.2000:FF:000003">
    <property type="entry name" value="Alpha-1,4 glucan phosphorylase"/>
    <property type="match status" value="1"/>
</dbReference>
<comment type="similarity">
    <text evidence="3 11">Belongs to the glycogen phosphorylase family.</text>
</comment>
<comment type="catalytic activity">
    <reaction evidence="1 11">
        <text>[(1-&gt;4)-alpha-D-glucosyl](n) + phosphate = [(1-&gt;4)-alpha-D-glucosyl](n-1) + alpha-D-glucose 1-phosphate</text>
        <dbReference type="Rhea" id="RHEA:41732"/>
        <dbReference type="Rhea" id="RHEA-COMP:9584"/>
        <dbReference type="Rhea" id="RHEA-COMP:9586"/>
        <dbReference type="ChEBI" id="CHEBI:15444"/>
        <dbReference type="ChEBI" id="CHEBI:43474"/>
        <dbReference type="ChEBI" id="CHEBI:58601"/>
        <dbReference type="EC" id="2.4.1.1"/>
    </reaction>
</comment>
<dbReference type="PIRSF" id="PIRSF000460">
    <property type="entry name" value="Pprylas_GlgP"/>
    <property type="match status" value="1"/>
</dbReference>
<dbReference type="InterPro" id="IPR011833">
    <property type="entry name" value="Glycg_phsphrylas"/>
</dbReference>
<dbReference type="Proteomes" id="UP000002026">
    <property type="component" value="Chromosome"/>
</dbReference>
<dbReference type="PROSITE" id="PS00102">
    <property type="entry name" value="PHOSPHORYLASE"/>
    <property type="match status" value="1"/>
</dbReference>
<dbReference type="eggNOG" id="COG0058">
    <property type="taxonomic scope" value="Bacteria"/>
</dbReference>
<dbReference type="STRING" id="471855.Shel_17030"/>
<evidence type="ECO:0000256" key="10">
    <source>
        <dbReference type="PIRSR" id="PIRSR000460-1"/>
    </source>
</evidence>
<dbReference type="Pfam" id="PF00343">
    <property type="entry name" value="Phosphorylase"/>
    <property type="match status" value="1"/>
</dbReference>
<sequence>MGLTSNMNKQTVDEVRDRIARRVRREFGVTVKSAAIQQVYQAAALCVRDDIMDVWADERERSKGDGRKNVVYLCAEYLIGRAFTNNLINLGMYETYEKALEELGFDIGAIEEQEADAGLGNGGLGRLAACFLDSLSTLNIPSIGFGIRYEYGFFRQEIHDGMQREMPDTWSIDRDVWEAERADRVFPVQFGGQVEEQWGADGRLKVVYHNAQTVLAEACDIPIVGYRSKLPATLRLWRAHAPSSFDLTRFNQGDFEGAVAERELAESISKVLYPDDSHNQGQELRLRQFYFLVSATMQFLVQSHKNQYGDLRTFADKIAVQINDTHPALAVPEFIRILIDEEGFTWEEAVDLAQRTFNYTNHTILPEALECWPAETMQRLLPRIYRIIETIDARFRDRVWRNHPGDADLVGRMAIINGGKVRMANLCVLSCGHVNGVSQLHGRILQSTVFRDFYTVYPERFCGITNGVTQRRWLGVANPRLRRLVDDTIGEGFMTDWRKISELEPFAADASFRQAYDQVKAANKVEFSNWMLKSRGVEVDPAMVIDAQAKRLHEYKRQLMKALHILAIYDGIVEGRAHKMPPTTFVFAAKAAPGYKRAKDIIRLINSVAKLVSSDERTRDLIRVVFLENYDVTAAQHLVAAADISEQISTAGMEASGTSNMKFMLNGALTLGTMDGANIEIAEQVGPKNIFIFGARVEELDRMKAEGSYNPRAVVEANPHLQRVLRHLVDGSLPTSDGSRFEDIYYSLAPEGGQGDAYFVLHDFASYDQVFAQVMSAYVDRDRWISSAVVNTAKAGYFSSDRAIEDYANQIWQL</sequence>
<comment type="function">
    <text evidence="9">Phosphorylase is an important allosteric enzyme in carbohydrate metabolism. Enzymes from different sources differ in their regulatory mechanisms and in their natural substrates. However, all known phosphorylases share catalytic and structural properties.</text>
</comment>
<evidence type="ECO:0000256" key="3">
    <source>
        <dbReference type="ARBA" id="ARBA00006047"/>
    </source>
</evidence>
<comment type="cofactor">
    <cofactor evidence="2 11">
        <name>pyridoxal 5'-phosphate</name>
        <dbReference type="ChEBI" id="CHEBI:597326"/>
    </cofactor>
</comment>
<dbReference type="GO" id="GO:0030170">
    <property type="term" value="F:pyridoxal phosphate binding"/>
    <property type="evidence" value="ECO:0007669"/>
    <property type="project" value="InterPro"/>
</dbReference>
<feature type="modified residue" description="N6-(pyridoxal phosphate)lysine" evidence="10">
    <location>
        <position position="662"/>
    </location>
</feature>
<dbReference type="CAZy" id="GT35">
    <property type="family name" value="Glycosyltransferase Family 35"/>
</dbReference>
<dbReference type="PANTHER" id="PTHR11468:SF3">
    <property type="entry name" value="GLYCOGEN PHOSPHORYLASE, LIVER FORM"/>
    <property type="match status" value="1"/>
</dbReference>
<keyword evidence="7 10" id="KW-0663">Pyridoxal phosphate</keyword>
<accession>C7N737</accession>
<dbReference type="CDD" id="cd04300">
    <property type="entry name" value="GT35_Glycogen_Phosphorylase"/>
    <property type="match status" value="1"/>
</dbReference>
<evidence type="ECO:0000313" key="12">
    <source>
        <dbReference type="EMBL" id="ACV22722.1"/>
    </source>
</evidence>
<dbReference type="GO" id="GO:0008184">
    <property type="term" value="F:glycogen phosphorylase activity"/>
    <property type="evidence" value="ECO:0007669"/>
    <property type="project" value="InterPro"/>
</dbReference>
<name>C7N737_SLAHD</name>
<dbReference type="KEGG" id="shi:Shel_17030"/>
<dbReference type="FunFam" id="3.40.50.2000:FF:000807">
    <property type="entry name" value="Alpha-glucan phosphorylase 2, cytosolic"/>
    <property type="match status" value="1"/>
</dbReference>
<dbReference type="NCBIfam" id="TIGR02093">
    <property type="entry name" value="P_ylase"/>
    <property type="match status" value="1"/>
</dbReference>
<proteinExistence type="inferred from homology"/>
<dbReference type="InterPro" id="IPR000811">
    <property type="entry name" value="Glyco_trans_35"/>
</dbReference>
<evidence type="ECO:0000256" key="6">
    <source>
        <dbReference type="ARBA" id="ARBA00022679"/>
    </source>
</evidence>
<protein>
    <recommendedName>
        <fullName evidence="11">Alpha-1,4 glucan phosphorylase</fullName>
        <ecNumber evidence="11">2.4.1.1</ecNumber>
    </recommendedName>
</protein>
<evidence type="ECO:0000256" key="4">
    <source>
        <dbReference type="ARBA" id="ARBA00022533"/>
    </source>
</evidence>
<keyword evidence="13" id="KW-1185">Reference proteome</keyword>
<dbReference type="GO" id="GO:0005980">
    <property type="term" value="P:glycogen catabolic process"/>
    <property type="evidence" value="ECO:0007669"/>
    <property type="project" value="UniProtKB-ARBA"/>
</dbReference>
<organism evidence="12 13">
    <name type="scientific">Slackia heliotrinireducens (strain ATCC 29202 / DSM 20476 / NCTC 11029 / RHS 1)</name>
    <name type="common">Peptococcus heliotrinreducens</name>
    <dbReference type="NCBI Taxonomy" id="471855"/>
    <lineage>
        <taxon>Bacteria</taxon>
        <taxon>Bacillati</taxon>
        <taxon>Actinomycetota</taxon>
        <taxon>Coriobacteriia</taxon>
        <taxon>Eggerthellales</taxon>
        <taxon>Eggerthellaceae</taxon>
        <taxon>Slackia</taxon>
    </lineage>
</organism>
<dbReference type="HOGENOM" id="CLU_010198_1_1_11"/>
<evidence type="ECO:0000256" key="5">
    <source>
        <dbReference type="ARBA" id="ARBA00022676"/>
    </source>
</evidence>
<comment type="function">
    <text evidence="11">Allosteric enzyme that catalyzes the rate-limiting step in glycogen catabolism, the phosphorolytic cleavage of glycogen to produce glucose-1-phosphate, and plays a central role in maintaining cellular and organismal glucose homeostasis.</text>
</comment>
<evidence type="ECO:0000256" key="11">
    <source>
        <dbReference type="RuleBase" id="RU000587"/>
    </source>
</evidence>
<reference evidence="12 13" key="1">
    <citation type="journal article" date="2009" name="Stand. Genomic Sci.">
        <title>Complete genome sequence of Slackia heliotrinireducens type strain (RHS 1).</title>
        <authorList>
            <person name="Pukall R."/>
            <person name="Lapidus A."/>
            <person name="Nolan M."/>
            <person name="Copeland A."/>
            <person name="Glavina Del Rio T."/>
            <person name="Lucas S."/>
            <person name="Chen F."/>
            <person name="Tice H."/>
            <person name="Cheng J.F."/>
            <person name="Chertkov O."/>
            <person name="Bruce D."/>
            <person name="Goodwin L."/>
            <person name="Kuske C."/>
            <person name="Brettin T."/>
            <person name="Detter J.C."/>
            <person name="Han C."/>
            <person name="Pitluck S."/>
            <person name="Pati A."/>
            <person name="Mavrommatis K."/>
            <person name="Ivanova N."/>
            <person name="Ovchinnikova G."/>
            <person name="Chen A."/>
            <person name="Palaniappan K."/>
            <person name="Schneider S."/>
            <person name="Rohde M."/>
            <person name="Chain P."/>
            <person name="D'haeseleer P."/>
            <person name="Goker M."/>
            <person name="Bristow J."/>
            <person name="Eisen J.A."/>
            <person name="Markowitz V."/>
            <person name="Kyrpides N.C."/>
            <person name="Klenk H.P."/>
            <person name="Hugenholtz P."/>
        </authorList>
    </citation>
    <scope>NUCLEOTIDE SEQUENCE [LARGE SCALE GENOMIC DNA]</scope>
    <source>
        <strain evidence="13">ATCC 29202 / DSM 20476 / NCTC 11029 / RHS 1</strain>
    </source>
</reference>
<dbReference type="RefSeq" id="WP_012798824.1">
    <property type="nucleotide sequence ID" value="NC_013165.1"/>
</dbReference>
<dbReference type="InterPro" id="IPR035090">
    <property type="entry name" value="Pyridoxal_P_attach_site"/>
</dbReference>
<dbReference type="AlphaFoldDB" id="C7N737"/>
<evidence type="ECO:0000313" key="13">
    <source>
        <dbReference type="Proteomes" id="UP000002026"/>
    </source>
</evidence>
<keyword evidence="8 11" id="KW-0119">Carbohydrate metabolism</keyword>
<gene>
    <name evidence="12" type="ordered locus">Shel_17030</name>
</gene>
<dbReference type="GO" id="GO:0005737">
    <property type="term" value="C:cytoplasm"/>
    <property type="evidence" value="ECO:0007669"/>
    <property type="project" value="TreeGrafter"/>
</dbReference>
<evidence type="ECO:0000256" key="9">
    <source>
        <dbReference type="ARBA" id="ARBA00025174"/>
    </source>
</evidence>
<keyword evidence="4" id="KW-0021">Allosteric enzyme</keyword>
<dbReference type="Gene3D" id="3.40.50.2000">
    <property type="entry name" value="Glycogen Phosphorylase B"/>
    <property type="match status" value="2"/>
</dbReference>
<dbReference type="EC" id="2.4.1.1" evidence="11"/>
<dbReference type="PANTHER" id="PTHR11468">
    <property type="entry name" value="GLYCOGEN PHOSPHORYLASE"/>
    <property type="match status" value="1"/>
</dbReference>
<keyword evidence="6 11" id="KW-0808">Transferase</keyword>
<evidence type="ECO:0000256" key="7">
    <source>
        <dbReference type="ARBA" id="ARBA00022898"/>
    </source>
</evidence>
<evidence type="ECO:0000256" key="2">
    <source>
        <dbReference type="ARBA" id="ARBA00001933"/>
    </source>
</evidence>
<evidence type="ECO:0000256" key="1">
    <source>
        <dbReference type="ARBA" id="ARBA00001275"/>
    </source>
</evidence>
<dbReference type="EMBL" id="CP001684">
    <property type="protein sequence ID" value="ACV22722.1"/>
    <property type="molecule type" value="Genomic_DNA"/>
</dbReference>
<keyword evidence="5 11" id="KW-0328">Glycosyltransferase</keyword>
<evidence type="ECO:0000256" key="8">
    <source>
        <dbReference type="ARBA" id="ARBA00023277"/>
    </source>
</evidence>
<dbReference type="SUPFAM" id="SSF53756">
    <property type="entry name" value="UDP-Glycosyltransferase/glycogen phosphorylase"/>
    <property type="match status" value="1"/>
</dbReference>